<feature type="compositionally biased region" description="Polar residues" evidence="1">
    <location>
        <begin position="23"/>
        <end position="35"/>
    </location>
</feature>
<feature type="compositionally biased region" description="Polar residues" evidence="1">
    <location>
        <begin position="49"/>
        <end position="58"/>
    </location>
</feature>
<name>A0A499V5E3_9ACTN</name>
<evidence type="ECO:0000256" key="1">
    <source>
        <dbReference type="SAM" id="MobiDB-lite"/>
    </source>
</evidence>
<protein>
    <submittedName>
        <fullName evidence="2">Uncharacterized protein</fullName>
    </submittedName>
</protein>
<dbReference type="AlphaFoldDB" id="A0A499V5E3"/>
<organism evidence="2 3">
    <name type="scientific">Streptomyces antimycoticus</name>
    <dbReference type="NCBI Taxonomy" id="68175"/>
    <lineage>
        <taxon>Bacteria</taxon>
        <taxon>Bacillati</taxon>
        <taxon>Actinomycetota</taxon>
        <taxon>Actinomycetes</taxon>
        <taxon>Kitasatosporales</taxon>
        <taxon>Streptomycetaceae</taxon>
        <taxon>Streptomyces</taxon>
        <taxon>Streptomyces violaceusniger group</taxon>
    </lineage>
</organism>
<gene>
    <name evidence="2" type="ORF">SSPO_069170</name>
</gene>
<dbReference type="EMBL" id="AP019620">
    <property type="protein sequence ID" value="BBJ44199.1"/>
    <property type="molecule type" value="Genomic_DNA"/>
</dbReference>
<evidence type="ECO:0000313" key="2">
    <source>
        <dbReference type="EMBL" id="BBJ44199.1"/>
    </source>
</evidence>
<accession>A0A499V5E3</accession>
<proteinExistence type="predicted"/>
<evidence type="ECO:0000313" key="3">
    <source>
        <dbReference type="Proteomes" id="UP000463951"/>
    </source>
</evidence>
<feature type="region of interest" description="Disordered" evidence="1">
    <location>
        <begin position="1"/>
        <end position="84"/>
    </location>
</feature>
<feature type="compositionally biased region" description="Polar residues" evidence="1">
    <location>
        <begin position="73"/>
        <end position="83"/>
    </location>
</feature>
<dbReference type="Proteomes" id="UP000463951">
    <property type="component" value="Chromosome"/>
</dbReference>
<reference evidence="2 3" key="1">
    <citation type="journal article" date="2020" name="Int. J. Syst. Evol. Microbiol.">
        <title>Reclassification of Streptomyces castelarensis and Streptomyces sporoclivatus as later heterotypic synonyms of Streptomyces antimycoticus.</title>
        <authorList>
            <person name="Komaki H."/>
            <person name="Tamura T."/>
        </authorList>
    </citation>
    <scope>NUCLEOTIDE SEQUENCE [LARGE SCALE GENOMIC DNA]</scope>
    <source>
        <strain evidence="2 3">NBRC 100767</strain>
    </source>
</reference>
<sequence>MSSRAGLASAFAAPTQIRRVASRSPSYSANTSPSAETRPPIRTPCAQWGSGTSGSVKSTRVPGIGEPKKTAKNSRMASTTRPSFRNAAYERAHGASVRRTATT</sequence>